<evidence type="ECO:0000313" key="2">
    <source>
        <dbReference type="EMBL" id="KZS18825.1"/>
    </source>
</evidence>
<comment type="caution">
    <text evidence="2">The sequence shown here is derived from an EMBL/GenBank/DDBJ whole genome shotgun (WGS) entry which is preliminary data.</text>
</comment>
<organism evidence="2 3">
    <name type="scientific">Daphnia magna</name>
    <dbReference type="NCBI Taxonomy" id="35525"/>
    <lineage>
        <taxon>Eukaryota</taxon>
        <taxon>Metazoa</taxon>
        <taxon>Ecdysozoa</taxon>
        <taxon>Arthropoda</taxon>
        <taxon>Crustacea</taxon>
        <taxon>Branchiopoda</taxon>
        <taxon>Diplostraca</taxon>
        <taxon>Cladocera</taxon>
        <taxon>Anomopoda</taxon>
        <taxon>Daphniidae</taxon>
        <taxon>Daphnia</taxon>
    </lineage>
</organism>
<reference evidence="2 3" key="1">
    <citation type="submission" date="2016-03" db="EMBL/GenBank/DDBJ databases">
        <title>EvidentialGene: Evidence-directed Construction of Genes on Genomes.</title>
        <authorList>
            <person name="Gilbert D.G."/>
            <person name="Choi J.-H."/>
            <person name="Mockaitis K."/>
            <person name="Colbourne J."/>
            <person name="Pfrender M."/>
        </authorList>
    </citation>
    <scope>NUCLEOTIDE SEQUENCE [LARGE SCALE GENOMIC DNA]</scope>
    <source>
        <strain evidence="2 3">Xinb3</strain>
        <tissue evidence="2">Complete organism</tissue>
    </source>
</reference>
<keyword evidence="3" id="KW-1185">Reference proteome</keyword>
<dbReference type="AlphaFoldDB" id="A0A162PG99"/>
<proteinExistence type="predicted"/>
<protein>
    <submittedName>
        <fullName evidence="2">Uncharacterized protein</fullName>
    </submittedName>
</protein>
<gene>
    <name evidence="2" type="ORF">APZ42_015410</name>
</gene>
<dbReference type="Proteomes" id="UP000076858">
    <property type="component" value="Unassembled WGS sequence"/>
</dbReference>
<accession>A0A162PG99</accession>
<sequence length="61" mass="7112">MIVRMRVPKIFLFQIPPVKKRKKEKQTNDKKESVPISRSLPSFGRSLAPLPSLSAKHEKRR</sequence>
<dbReference type="EMBL" id="LRGB01000512">
    <property type="protein sequence ID" value="KZS18825.1"/>
    <property type="molecule type" value="Genomic_DNA"/>
</dbReference>
<feature type="region of interest" description="Disordered" evidence="1">
    <location>
        <begin position="18"/>
        <end position="61"/>
    </location>
</feature>
<evidence type="ECO:0000256" key="1">
    <source>
        <dbReference type="SAM" id="MobiDB-lite"/>
    </source>
</evidence>
<name>A0A162PG99_9CRUS</name>
<evidence type="ECO:0000313" key="3">
    <source>
        <dbReference type="Proteomes" id="UP000076858"/>
    </source>
</evidence>